<keyword evidence="2" id="KW-0808">Transferase</keyword>
<organism evidence="8 9">
    <name type="scientific">Spirosoma profusum</name>
    <dbReference type="NCBI Taxonomy" id="2771354"/>
    <lineage>
        <taxon>Bacteria</taxon>
        <taxon>Pseudomonadati</taxon>
        <taxon>Bacteroidota</taxon>
        <taxon>Cytophagia</taxon>
        <taxon>Cytophagales</taxon>
        <taxon>Cytophagaceae</taxon>
        <taxon>Spirosoma</taxon>
    </lineage>
</organism>
<sequence>MNVAVLNVVTSRGVIAGGPVAKDNNKEIINGLLAKHKEVNVKTLYSQVRNLHDTLAYKEAFQRNNFTYEEHLNFIIDLRKTEDVLWKKIYSKRRNEIRRALNEGCTIHLETSLDSLKSAYAILKEVYQRARLPLPGFEHFSALHEQTSETAGLRLFTAKWEGKIIGCMLCLAHNGTLYDYYAGAYSKFYNKYPNDLLPWEIMKWAKNNGFTQFDFGGAGKPDVHYGVREYKKKFGGQLVNYGRYERIELPVLYTVASVGFRLIRALGNVSFTVN</sequence>
<evidence type="ECO:0000259" key="7">
    <source>
        <dbReference type="Pfam" id="PF13480"/>
    </source>
</evidence>
<dbReference type="AlphaFoldDB" id="A0A926Y2E0"/>
<evidence type="ECO:0000256" key="3">
    <source>
        <dbReference type="ARBA" id="ARBA00022960"/>
    </source>
</evidence>
<dbReference type="Pfam" id="PF13480">
    <property type="entry name" value="Acetyltransf_6"/>
    <property type="match status" value="1"/>
</dbReference>
<keyword evidence="3" id="KW-0133">Cell shape</keyword>
<evidence type="ECO:0000313" key="8">
    <source>
        <dbReference type="EMBL" id="MBD2700701.1"/>
    </source>
</evidence>
<dbReference type="PANTHER" id="PTHR36174:SF1">
    <property type="entry name" value="LIPID II:GLYCINE GLYCYLTRANSFERASE"/>
    <property type="match status" value="1"/>
</dbReference>
<dbReference type="PANTHER" id="PTHR36174">
    <property type="entry name" value="LIPID II:GLYCINE GLYCYLTRANSFERASE"/>
    <property type="match status" value="1"/>
</dbReference>
<keyword evidence="6" id="KW-0961">Cell wall biogenesis/degradation</keyword>
<dbReference type="RefSeq" id="WP_190886556.1">
    <property type="nucleotide sequence ID" value="NZ_JACWZY010000005.1"/>
</dbReference>
<comment type="similarity">
    <text evidence="1">Belongs to the FemABX family.</text>
</comment>
<dbReference type="Proteomes" id="UP000598820">
    <property type="component" value="Unassembled WGS sequence"/>
</dbReference>
<proteinExistence type="inferred from homology"/>
<evidence type="ECO:0000256" key="1">
    <source>
        <dbReference type="ARBA" id="ARBA00009943"/>
    </source>
</evidence>
<reference evidence="8" key="1">
    <citation type="submission" date="2020-09" db="EMBL/GenBank/DDBJ databases">
        <authorList>
            <person name="Kim M.K."/>
        </authorList>
    </citation>
    <scope>NUCLEOTIDE SEQUENCE</scope>
    <source>
        <strain evidence="8">BT702</strain>
    </source>
</reference>
<dbReference type="GO" id="GO:0016755">
    <property type="term" value="F:aminoacyltransferase activity"/>
    <property type="evidence" value="ECO:0007669"/>
    <property type="project" value="InterPro"/>
</dbReference>
<dbReference type="PROSITE" id="PS51191">
    <property type="entry name" value="FEMABX"/>
    <property type="match status" value="1"/>
</dbReference>
<dbReference type="SUPFAM" id="SSF55729">
    <property type="entry name" value="Acyl-CoA N-acyltransferases (Nat)"/>
    <property type="match status" value="1"/>
</dbReference>
<dbReference type="InterPro" id="IPR038740">
    <property type="entry name" value="BioF2-like_GNAT_dom"/>
</dbReference>
<dbReference type="GO" id="GO:0008360">
    <property type="term" value="P:regulation of cell shape"/>
    <property type="evidence" value="ECO:0007669"/>
    <property type="project" value="UniProtKB-KW"/>
</dbReference>
<dbReference type="Gene3D" id="3.40.630.30">
    <property type="match status" value="1"/>
</dbReference>
<evidence type="ECO:0000256" key="2">
    <source>
        <dbReference type="ARBA" id="ARBA00022679"/>
    </source>
</evidence>
<name>A0A926Y2E0_9BACT</name>
<evidence type="ECO:0000313" key="9">
    <source>
        <dbReference type="Proteomes" id="UP000598820"/>
    </source>
</evidence>
<dbReference type="GO" id="GO:0009252">
    <property type="term" value="P:peptidoglycan biosynthetic process"/>
    <property type="evidence" value="ECO:0007669"/>
    <property type="project" value="UniProtKB-KW"/>
</dbReference>
<evidence type="ECO:0000256" key="4">
    <source>
        <dbReference type="ARBA" id="ARBA00022984"/>
    </source>
</evidence>
<evidence type="ECO:0000256" key="5">
    <source>
        <dbReference type="ARBA" id="ARBA00023315"/>
    </source>
</evidence>
<keyword evidence="9" id="KW-1185">Reference proteome</keyword>
<keyword evidence="5" id="KW-0012">Acyltransferase</keyword>
<feature type="domain" description="BioF2-like acetyltransferase" evidence="7">
    <location>
        <begin position="92"/>
        <end position="231"/>
    </location>
</feature>
<keyword evidence="4" id="KW-0573">Peptidoglycan synthesis</keyword>
<accession>A0A926Y2E0</accession>
<dbReference type="GO" id="GO:0071555">
    <property type="term" value="P:cell wall organization"/>
    <property type="evidence" value="ECO:0007669"/>
    <property type="project" value="UniProtKB-KW"/>
</dbReference>
<evidence type="ECO:0000256" key="6">
    <source>
        <dbReference type="ARBA" id="ARBA00023316"/>
    </source>
</evidence>
<dbReference type="InterPro" id="IPR003447">
    <property type="entry name" value="FEMABX"/>
</dbReference>
<protein>
    <submittedName>
        <fullName evidence="8">GNAT family N-acetyltransferase</fullName>
    </submittedName>
</protein>
<dbReference type="InterPro" id="IPR016181">
    <property type="entry name" value="Acyl_CoA_acyltransferase"/>
</dbReference>
<comment type="caution">
    <text evidence="8">The sequence shown here is derived from an EMBL/GenBank/DDBJ whole genome shotgun (WGS) entry which is preliminary data.</text>
</comment>
<gene>
    <name evidence="8" type="ORF">IC229_08640</name>
</gene>
<dbReference type="InterPro" id="IPR050644">
    <property type="entry name" value="PG_Glycine_Bridge_Synth"/>
</dbReference>
<dbReference type="EMBL" id="JACWZY010000005">
    <property type="protein sequence ID" value="MBD2700701.1"/>
    <property type="molecule type" value="Genomic_DNA"/>
</dbReference>